<sequence>MKDVRDFLGLTGHYRRFVKNFTHIVNSLLELVKGMQCGPGSAAILDPRLAAGRKMEAVISQPGVITTQTVTISQSPRWGSDLCDCCDDCGICCCALWCFPCMQCDTASDFGECLCLPLLDPRLMGYLWCCGICPPVTIAMRAAIRERYKIPGSICNDCVLSCCCYTCTWCQIAREIKVRSQTSSITTAHTTLISNAPIIPQAHGYAPIVEY</sequence>
<keyword evidence="3" id="KW-1185">Reference proteome</keyword>
<protein>
    <submittedName>
        <fullName evidence="2">Uncharacterized protein</fullName>
    </submittedName>
</protein>
<dbReference type="Gene3D" id="3.30.70.270">
    <property type="match status" value="1"/>
</dbReference>
<evidence type="ECO:0000313" key="3">
    <source>
        <dbReference type="Proteomes" id="UP001176940"/>
    </source>
</evidence>
<proteinExistence type="inferred from homology"/>
<dbReference type="InterPro" id="IPR043502">
    <property type="entry name" value="DNA/RNA_pol_sf"/>
</dbReference>
<dbReference type="PANTHER" id="PTHR15907">
    <property type="entry name" value="DUF614 FAMILY PROTEIN-RELATED"/>
    <property type="match status" value="1"/>
</dbReference>
<accession>A0ABN9MDB2</accession>
<dbReference type="Pfam" id="PF04749">
    <property type="entry name" value="PLAC8"/>
    <property type="match status" value="1"/>
</dbReference>
<dbReference type="Proteomes" id="UP001176940">
    <property type="component" value="Unassembled WGS sequence"/>
</dbReference>
<dbReference type="NCBIfam" id="TIGR01571">
    <property type="entry name" value="A_thal_Cys_rich"/>
    <property type="match status" value="1"/>
</dbReference>
<dbReference type="SUPFAM" id="SSF56672">
    <property type="entry name" value="DNA/RNA polymerases"/>
    <property type="match status" value="1"/>
</dbReference>
<dbReference type="InterPro" id="IPR043128">
    <property type="entry name" value="Rev_trsase/Diguanyl_cyclase"/>
</dbReference>
<name>A0ABN9MDB2_9NEOB</name>
<reference evidence="2" key="1">
    <citation type="submission" date="2023-07" db="EMBL/GenBank/DDBJ databases">
        <authorList>
            <person name="Stuckert A."/>
        </authorList>
    </citation>
    <scope>NUCLEOTIDE SEQUENCE</scope>
</reference>
<gene>
    <name evidence="2" type="ORF">RIMI_LOCUS19454772</name>
</gene>
<dbReference type="InterPro" id="IPR006461">
    <property type="entry name" value="PLAC_motif_containing"/>
</dbReference>
<comment type="caution">
    <text evidence="2">The sequence shown here is derived from an EMBL/GenBank/DDBJ whole genome shotgun (WGS) entry which is preliminary data.</text>
</comment>
<dbReference type="EMBL" id="CAUEEQ010062138">
    <property type="protein sequence ID" value="CAJ0964653.1"/>
    <property type="molecule type" value="Genomic_DNA"/>
</dbReference>
<organism evidence="2 3">
    <name type="scientific">Ranitomeya imitator</name>
    <name type="common">mimic poison frog</name>
    <dbReference type="NCBI Taxonomy" id="111125"/>
    <lineage>
        <taxon>Eukaryota</taxon>
        <taxon>Metazoa</taxon>
        <taxon>Chordata</taxon>
        <taxon>Craniata</taxon>
        <taxon>Vertebrata</taxon>
        <taxon>Euteleostomi</taxon>
        <taxon>Amphibia</taxon>
        <taxon>Batrachia</taxon>
        <taxon>Anura</taxon>
        <taxon>Neobatrachia</taxon>
        <taxon>Hyloidea</taxon>
        <taxon>Dendrobatidae</taxon>
        <taxon>Dendrobatinae</taxon>
        <taxon>Ranitomeya</taxon>
    </lineage>
</organism>
<evidence type="ECO:0000256" key="1">
    <source>
        <dbReference type="ARBA" id="ARBA00009024"/>
    </source>
</evidence>
<evidence type="ECO:0000313" key="2">
    <source>
        <dbReference type="EMBL" id="CAJ0964653.1"/>
    </source>
</evidence>
<comment type="similarity">
    <text evidence="1">Belongs to the cornifelin family.</text>
</comment>